<dbReference type="EC" id="3.6.1.5" evidence="2"/>
<keyword evidence="8" id="KW-1199">Hemostasis impairing toxin</keyword>
<dbReference type="GO" id="GO:0045134">
    <property type="term" value="F:UDP phosphatase activity"/>
    <property type="evidence" value="ECO:0007669"/>
    <property type="project" value="TreeGrafter"/>
</dbReference>
<feature type="binding site" evidence="12">
    <location>
        <position position="296"/>
    </location>
    <ligand>
        <name>Ca(2+)</name>
        <dbReference type="ChEBI" id="CHEBI:29108"/>
    </ligand>
</feature>
<comment type="catalytic activity">
    <reaction evidence="10">
        <text>a ribonucleoside 5'-triphosphate + 2 H2O = a ribonucleoside 5'-phosphate + 2 phosphate + 2 H(+)</text>
        <dbReference type="Rhea" id="RHEA:36795"/>
        <dbReference type="ChEBI" id="CHEBI:15377"/>
        <dbReference type="ChEBI" id="CHEBI:15378"/>
        <dbReference type="ChEBI" id="CHEBI:43474"/>
        <dbReference type="ChEBI" id="CHEBI:58043"/>
        <dbReference type="ChEBI" id="CHEBI:61557"/>
        <dbReference type="EC" id="3.6.1.5"/>
    </reaction>
    <physiologicalReaction direction="left-to-right" evidence="10">
        <dbReference type="Rhea" id="RHEA:36796"/>
    </physiologicalReaction>
</comment>
<dbReference type="Pfam" id="PF06079">
    <property type="entry name" value="Apyrase"/>
    <property type="match status" value="1"/>
</dbReference>
<keyword evidence="4" id="KW-0800">Toxin</keyword>
<keyword evidence="14" id="KW-1185">Reference proteome</keyword>
<dbReference type="PANTHER" id="PTHR13023:SF3">
    <property type="entry name" value="SOLUBLE CALCIUM-ACTIVATED NUCLEOTIDASE 1"/>
    <property type="match status" value="1"/>
</dbReference>
<evidence type="ECO:0000256" key="1">
    <source>
        <dbReference type="ARBA" id="ARBA00001913"/>
    </source>
</evidence>
<evidence type="ECO:0000313" key="15">
    <source>
        <dbReference type="RefSeq" id="XP_026282381.1"/>
    </source>
</evidence>
<comment type="cofactor">
    <cofactor evidence="1 12">
        <name>Ca(2+)</name>
        <dbReference type="ChEBI" id="CHEBI:29108"/>
    </cofactor>
</comment>
<evidence type="ECO:0000313" key="14">
    <source>
        <dbReference type="Proteomes" id="UP000504606"/>
    </source>
</evidence>
<dbReference type="GO" id="GO:0004050">
    <property type="term" value="F:apyrase activity"/>
    <property type="evidence" value="ECO:0007669"/>
    <property type="project" value="UniProtKB-EC"/>
</dbReference>
<dbReference type="GeneID" id="113209190"/>
<evidence type="ECO:0000256" key="13">
    <source>
        <dbReference type="SAM" id="Phobius"/>
    </source>
</evidence>
<dbReference type="InterPro" id="IPR009283">
    <property type="entry name" value="Apyrase"/>
</dbReference>
<keyword evidence="3" id="KW-1201">Platelet aggregation inhibiting toxin</keyword>
<name>A0A6J1SV93_FRAOC</name>
<dbReference type="RefSeq" id="XP_026282381.1">
    <property type="nucleotide sequence ID" value="XM_026426596.2"/>
</dbReference>
<feature type="binding site" evidence="12">
    <location>
        <position position="408"/>
    </location>
    <ligand>
        <name>Ca(2+)</name>
        <dbReference type="ChEBI" id="CHEBI:29108"/>
    </ligand>
</feature>
<dbReference type="OrthoDB" id="25028at2759"/>
<evidence type="ECO:0000256" key="7">
    <source>
        <dbReference type="ARBA" id="ARBA00022837"/>
    </source>
</evidence>
<proteinExistence type="inferred from homology"/>
<organism evidence="14 15">
    <name type="scientific">Frankliniella occidentalis</name>
    <name type="common">Western flower thrips</name>
    <name type="synonym">Euthrips occidentalis</name>
    <dbReference type="NCBI Taxonomy" id="133901"/>
    <lineage>
        <taxon>Eukaryota</taxon>
        <taxon>Metazoa</taxon>
        <taxon>Ecdysozoa</taxon>
        <taxon>Arthropoda</taxon>
        <taxon>Hexapoda</taxon>
        <taxon>Insecta</taxon>
        <taxon>Pterygota</taxon>
        <taxon>Neoptera</taxon>
        <taxon>Paraneoptera</taxon>
        <taxon>Thysanoptera</taxon>
        <taxon>Terebrantia</taxon>
        <taxon>Thripoidea</taxon>
        <taxon>Thripidae</taxon>
        <taxon>Frankliniella</taxon>
    </lineage>
</organism>
<reference evidence="15" key="1">
    <citation type="submission" date="2025-08" db="UniProtKB">
        <authorList>
            <consortium name="RefSeq"/>
        </authorList>
    </citation>
    <scope>IDENTIFICATION</scope>
    <source>
        <tissue evidence="15">Whole organism</tissue>
    </source>
</reference>
<evidence type="ECO:0000256" key="8">
    <source>
        <dbReference type="ARBA" id="ARBA00023240"/>
    </source>
</evidence>
<keyword evidence="5 12" id="KW-0479">Metal-binding</keyword>
<dbReference type="Gene3D" id="2.120.10.100">
    <property type="entry name" value="Apyrase"/>
    <property type="match status" value="1"/>
</dbReference>
<comment type="similarity">
    <text evidence="9">Belongs to the apyrase family.</text>
</comment>
<gene>
    <name evidence="15" type="primary">LOC113209190</name>
</gene>
<dbReference type="GO" id="GO:0030166">
    <property type="term" value="P:proteoglycan biosynthetic process"/>
    <property type="evidence" value="ECO:0007669"/>
    <property type="project" value="TreeGrafter"/>
</dbReference>
<evidence type="ECO:0000256" key="3">
    <source>
        <dbReference type="ARBA" id="ARBA00022442"/>
    </source>
</evidence>
<keyword evidence="13" id="KW-0812">Transmembrane</keyword>
<evidence type="ECO:0000256" key="9">
    <source>
        <dbReference type="ARBA" id="ARBA00025738"/>
    </source>
</evidence>
<dbReference type="InterPro" id="IPR036258">
    <property type="entry name" value="Apyrase_sf"/>
</dbReference>
<dbReference type="GO" id="GO:0090729">
    <property type="term" value="F:toxin activity"/>
    <property type="evidence" value="ECO:0007669"/>
    <property type="project" value="UniProtKB-KW"/>
</dbReference>
<keyword evidence="13" id="KW-0472">Membrane</keyword>
<dbReference type="Proteomes" id="UP000504606">
    <property type="component" value="Unplaced"/>
</dbReference>
<evidence type="ECO:0000256" key="4">
    <source>
        <dbReference type="ARBA" id="ARBA00022656"/>
    </source>
</evidence>
<dbReference type="GO" id="GO:0005509">
    <property type="term" value="F:calcium ion binding"/>
    <property type="evidence" value="ECO:0007669"/>
    <property type="project" value="InterPro"/>
</dbReference>
<dbReference type="PANTHER" id="PTHR13023">
    <property type="entry name" value="APYRASE"/>
    <property type="match status" value="1"/>
</dbReference>
<keyword evidence="13" id="KW-1133">Transmembrane helix</keyword>
<evidence type="ECO:0000256" key="12">
    <source>
        <dbReference type="PIRSR" id="PIRSR609283-1"/>
    </source>
</evidence>
<protein>
    <recommendedName>
        <fullName evidence="11">Apyrase</fullName>
        <ecNumber evidence="2">3.6.1.5</ecNumber>
    </recommendedName>
</protein>
<accession>A0A6J1SV93</accession>
<evidence type="ECO:0000256" key="6">
    <source>
        <dbReference type="ARBA" id="ARBA00022801"/>
    </source>
</evidence>
<feature type="binding site" evidence="12">
    <location>
        <position position="357"/>
    </location>
    <ligand>
        <name>Ca(2+)</name>
        <dbReference type="ChEBI" id="CHEBI:29108"/>
    </ligand>
</feature>
<dbReference type="KEGG" id="foc:113209190"/>
<feature type="transmembrane region" description="Helical" evidence="13">
    <location>
        <begin position="41"/>
        <end position="63"/>
    </location>
</feature>
<feature type="binding site" evidence="12">
    <location>
        <position position="181"/>
    </location>
    <ligand>
        <name>Ca(2+)</name>
        <dbReference type="ChEBI" id="CHEBI:29108"/>
    </ligand>
</feature>
<evidence type="ECO:0000256" key="5">
    <source>
        <dbReference type="ARBA" id="ARBA00022723"/>
    </source>
</evidence>
<keyword evidence="7 12" id="KW-0106">Calcium</keyword>
<feature type="binding site" evidence="12">
    <location>
        <position position="227"/>
    </location>
    <ligand>
        <name>Ca(2+)</name>
        <dbReference type="ChEBI" id="CHEBI:29108"/>
    </ligand>
</feature>
<evidence type="ECO:0000256" key="11">
    <source>
        <dbReference type="ARBA" id="ARBA00074431"/>
    </source>
</evidence>
<dbReference type="AlphaFoldDB" id="A0A6J1SV93"/>
<dbReference type="SUPFAM" id="SSF101887">
    <property type="entry name" value="Apyrase"/>
    <property type="match status" value="1"/>
</dbReference>
<dbReference type="GO" id="GO:0004382">
    <property type="term" value="F:GDP phosphatase activity"/>
    <property type="evidence" value="ECO:0007669"/>
    <property type="project" value="TreeGrafter"/>
</dbReference>
<evidence type="ECO:0000256" key="2">
    <source>
        <dbReference type="ARBA" id="ARBA00012148"/>
    </source>
</evidence>
<evidence type="ECO:0000256" key="10">
    <source>
        <dbReference type="ARBA" id="ARBA00047297"/>
    </source>
</evidence>
<sequence length="413" mass="47009">MLGNELLRERIPPLKEMSLRDWRQALTTPPMYRVGNSTLRIQTHFVCLIAAVGLFVLIVWYAMSPPSRSHRSYLYSEHYDMLPLSNVITPKSVIDSYNATYPLTPPVRSAFGITYRIGVISDLDTDSKSTSESSTWVSYFKKGHLTWDRVHGSASFKWDASEPTRLTSTLGQGKRGMELSELIVFNGKLYAPDDRTGIVYEIDGTKAIPWVLLTNGDGRRVKGFKSEWAAVKDNKLYVGGLGKEWTTSTGELVDFDPMWIKQIHPTGQVSHHDWKTNYEKLRRSVGIEFPGYMIHESAVWSNIHKKWFFLPRKMSKEIYHEDKDPYHGTNLLLTTDENFSNIDVVSVGEAIRTHGFSSFKFIPGTEDDVIVALKSEETPQGSATYIMVFDIKGKILFPETKIADIKYEGIEFI</sequence>
<dbReference type="FunFam" id="2.120.10.100:FF:000001">
    <property type="entry name" value="Soluble calcium-activated nucleotidase 1"/>
    <property type="match status" value="1"/>
</dbReference>
<keyword evidence="6" id="KW-0378">Hydrolase</keyword>
<feature type="binding site" evidence="12">
    <location>
        <position position="180"/>
    </location>
    <ligand>
        <name>Ca(2+)</name>
        <dbReference type="ChEBI" id="CHEBI:29108"/>
    </ligand>
</feature>